<sequence>MNSQAEIVLAIQDFNAGKHGQMHWEAGSALTRQRASAG</sequence>
<dbReference type="Proteomes" id="UP000494122">
    <property type="component" value="Unassembled WGS sequence"/>
</dbReference>
<protein>
    <submittedName>
        <fullName evidence="1">Uncharacterized protein</fullName>
    </submittedName>
</protein>
<name>A0A6S7DBY4_9BURK</name>
<gene>
    <name evidence="1" type="ORF">LMG3328_03609</name>
</gene>
<proteinExistence type="predicted"/>
<accession>A0A6S7DBY4</accession>
<dbReference type="EMBL" id="CADILE010000010">
    <property type="protein sequence ID" value="CAB3887409.1"/>
    <property type="molecule type" value="Genomic_DNA"/>
</dbReference>
<evidence type="ECO:0000313" key="2">
    <source>
        <dbReference type="Proteomes" id="UP000494122"/>
    </source>
</evidence>
<organism evidence="1 2">
    <name type="scientific">Achromobacter ruhlandii</name>
    <dbReference type="NCBI Taxonomy" id="72557"/>
    <lineage>
        <taxon>Bacteria</taxon>
        <taxon>Pseudomonadati</taxon>
        <taxon>Pseudomonadota</taxon>
        <taxon>Betaproteobacteria</taxon>
        <taxon>Burkholderiales</taxon>
        <taxon>Alcaligenaceae</taxon>
        <taxon>Achromobacter</taxon>
    </lineage>
</organism>
<reference evidence="1 2" key="1">
    <citation type="submission" date="2020-04" db="EMBL/GenBank/DDBJ databases">
        <authorList>
            <person name="De Canck E."/>
        </authorList>
    </citation>
    <scope>NUCLEOTIDE SEQUENCE [LARGE SCALE GENOMIC DNA]</scope>
    <source>
        <strain evidence="1 2">LMG 3328</strain>
    </source>
</reference>
<dbReference type="AlphaFoldDB" id="A0A6S7DBY4"/>
<evidence type="ECO:0000313" key="1">
    <source>
        <dbReference type="EMBL" id="CAB3887409.1"/>
    </source>
</evidence>